<feature type="transmembrane region" description="Helical" evidence="1">
    <location>
        <begin position="163"/>
        <end position="185"/>
    </location>
</feature>
<comment type="caution">
    <text evidence="3">The sequence shown here is derived from an EMBL/GenBank/DDBJ whole genome shotgun (WGS) entry which is preliminary data.</text>
</comment>
<dbReference type="AlphaFoldDB" id="A0AAW0DEI8"/>
<reference evidence="3 4" key="1">
    <citation type="journal article" date="2024" name="J Genomics">
        <title>Draft genome sequencing and assembly of Favolaschia claudopus CIRM-BRFM 2984 isolated from oak limbs.</title>
        <authorList>
            <person name="Navarro D."/>
            <person name="Drula E."/>
            <person name="Chaduli D."/>
            <person name="Cazenave R."/>
            <person name="Ahrendt S."/>
            <person name="Wang J."/>
            <person name="Lipzen A."/>
            <person name="Daum C."/>
            <person name="Barry K."/>
            <person name="Grigoriev I.V."/>
            <person name="Favel A."/>
            <person name="Rosso M.N."/>
            <person name="Martin F."/>
        </authorList>
    </citation>
    <scope>NUCLEOTIDE SEQUENCE [LARGE SCALE GENOMIC DNA]</scope>
    <source>
        <strain evidence="3 4">CIRM-BRFM 2984</strain>
    </source>
</reference>
<feature type="transmembrane region" description="Helical" evidence="1">
    <location>
        <begin position="6"/>
        <end position="24"/>
    </location>
</feature>
<accession>A0AAW0DEI8</accession>
<evidence type="ECO:0000313" key="3">
    <source>
        <dbReference type="EMBL" id="KAK7050205.1"/>
    </source>
</evidence>
<evidence type="ECO:0000256" key="1">
    <source>
        <dbReference type="SAM" id="Phobius"/>
    </source>
</evidence>
<feature type="domain" description="DUF6533" evidence="2">
    <location>
        <begin position="13"/>
        <end position="58"/>
    </location>
</feature>
<keyword evidence="1" id="KW-1133">Transmembrane helix</keyword>
<dbReference type="Proteomes" id="UP001362999">
    <property type="component" value="Unassembled WGS sequence"/>
</dbReference>
<sequence length="226" mass="25873">MSISTSPIFAIRYVSAVSIAALVYDHLLTLEREIMLIWLNPTAGILNRGGFIINRYLTEGVAIYMAHLFSGVAENITHESCRAADWIFTMCSSVFITISYFIIMWRVYTLWDRRRLVKWILMTVFFISSIIATTFAILSAVQLQDEVSYNSFIHMCTVAQKPWGLKYTMAALTGFDFFIIVLTIINALDRPHKRQADVMISLQHDGARMFVCIFGKRRVSVLSNNF</sequence>
<feature type="transmembrane region" description="Helical" evidence="1">
    <location>
        <begin position="86"/>
        <end position="107"/>
    </location>
</feature>
<feature type="transmembrane region" description="Helical" evidence="1">
    <location>
        <begin position="45"/>
        <end position="66"/>
    </location>
</feature>
<gene>
    <name evidence="3" type="ORF">R3P38DRAFT_3173313</name>
</gene>
<keyword evidence="4" id="KW-1185">Reference proteome</keyword>
<feature type="transmembrane region" description="Helical" evidence="1">
    <location>
        <begin position="119"/>
        <end position="143"/>
    </location>
</feature>
<protein>
    <recommendedName>
        <fullName evidence="2">DUF6533 domain-containing protein</fullName>
    </recommendedName>
</protein>
<dbReference type="InterPro" id="IPR045340">
    <property type="entry name" value="DUF6533"/>
</dbReference>
<dbReference type="Pfam" id="PF20151">
    <property type="entry name" value="DUF6533"/>
    <property type="match status" value="1"/>
</dbReference>
<proteinExistence type="predicted"/>
<organism evidence="3 4">
    <name type="scientific">Favolaschia claudopus</name>
    <dbReference type="NCBI Taxonomy" id="2862362"/>
    <lineage>
        <taxon>Eukaryota</taxon>
        <taxon>Fungi</taxon>
        <taxon>Dikarya</taxon>
        <taxon>Basidiomycota</taxon>
        <taxon>Agaricomycotina</taxon>
        <taxon>Agaricomycetes</taxon>
        <taxon>Agaricomycetidae</taxon>
        <taxon>Agaricales</taxon>
        <taxon>Marasmiineae</taxon>
        <taxon>Mycenaceae</taxon>
        <taxon>Favolaschia</taxon>
    </lineage>
</organism>
<dbReference type="EMBL" id="JAWWNJ010000008">
    <property type="protein sequence ID" value="KAK7050205.1"/>
    <property type="molecule type" value="Genomic_DNA"/>
</dbReference>
<evidence type="ECO:0000259" key="2">
    <source>
        <dbReference type="Pfam" id="PF20151"/>
    </source>
</evidence>
<name>A0AAW0DEI8_9AGAR</name>
<keyword evidence="1" id="KW-0812">Transmembrane</keyword>
<evidence type="ECO:0000313" key="4">
    <source>
        <dbReference type="Proteomes" id="UP001362999"/>
    </source>
</evidence>
<keyword evidence="1" id="KW-0472">Membrane</keyword>